<comment type="caution">
    <text evidence="2">The sequence shown here is derived from an EMBL/GenBank/DDBJ whole genome shotgun (WGS) entry which is preliminary data.</text>
</comment>
<dbReference type="AlphaFoldDB" id="A0A845QKC7"/>
<protein>
    <submittedName>
        <fullName evidence="2">DUF2088 domain-containing protein</fullName>
    </submittedName>
</protein>
<dbReference type="PANTHER" id="PTHR33171">
    <property type="entry name" value="LAR_N DOMAIN-CONTAINING PROTEIN"/>
    <property type="match status" value="1"/>
</dbReference>
<dbReference type="Proteomes" id="UP000446866">
    <property type="component" value="Unassembled WGS sequence"/>
</dbReference>
<dbReference type="InterPro" id="IPR018657">
    <property type="entry name" value="LarA-like_N"/>
</dbReference>
<gene>
    <name evidence="2" type="ORF">D0435_13430</name>
</gene>
<proteinExistence type="predicted"/>
<dbReference type="EMBL" id="QXWK01000030">
    <property type="protein sequence ID" value="NBH62652.1"/>
    <property type="molecule type" value="Genomic_DNA"/>
</dbReference>
<evidence type="ECO:0000313" key="3">
    <source>
        <dbReference type="Proteomes" id="UP000446866"/>
    </source>
</evidence>
<dbReference type="Pfam" id="PF09861">
    <property type="entry name" value="Lar_N"/>
    <property type="match status" value="1"/>
</dbReference>
<accession>A0A845QKC7</accession>
<evidence type="ECO:0000259" key="1">
    <source>
        <dbReference type="Pfam" id="PF09861"/>
    </source>
</evidence>
<dbReference type="PANTHER" id="PTHR33171:SF17">
    <property type="entry name" value="LARA-LIKE N-TERMINAL DOMAIN-CONTAINING PROTEIN"/>
    <property type="match status" value="1"/>
</dbReference>
<keyword evidence="3" id="KW-1185">Reference proteome</keyword>
<organism evidence="2 3">
    <name type="scientific">Anaerotruncus colihominis</name>
    <dbReference type="NCBI Taxonomy" id="169435"/>
    <lineage>
        <taxon>Bacteria</taxon>
        <taxon>Bacillati</taxon>
        <taxon>Bacillota</taxon>
        <taxon>Clostridia</taxon>
        <taxon>Eubacteriales</taxon>
        <taxon>Oscillospiraceae</taxon>
        <taxon>Anaerotruncus</taxon>
    </lineage>
</organism>
<dbReference type="RefSeq" id="WP_160202938.1">
    <property type="nucleotide sequence ID" value="NZ_QXWK01000030.1"/>
</dbReference>
<name>A0A845QKC7_9FIRM</name>
<reference evidence="2 3" key="1">
    <citation type="submission" date="2018-08" db="EMBL/GenBank/DDBJ databases">
        <title>Murine metabolic-syndrome-specific gut microbial biobank.</title>
        <authorList>
            <person name="Liu C."/>
        </authorList>
    </citation>
    <scope>NUCLEOTIDE SEQUENCE [LARGE SCALE GENOMIC DNA]</scope>
    <source>
        <strain evidence="2 3">28</strain>
    </source>
</reference>
<sequence length="352" mass="38931">MQYHLPANNMYGDKPISIDFPENWEVHISEFAGYRTPKLSEEEIADKIHASIGTVPICEGAKGKKSAVIIIDDITRPTPCEAPAKAVIRELLQAGVPKENIWFVAALGTHGVMYREHFVKKLGEELVSDFEIYNHNVFFNHIFIGNTSNNVPVEINADVMAAEYKVAIGTTMAHSFFGFSGGAKCILPGVASMRTITANHSFTTLNEFNMGNPKTKMRSDAEEAARMMGLDFKIDVVLNGKAEICELFAGDFEEEFKEANVYAAKHYRAAFVPDCDVVIANNHFKPAEANCAYTPETKASLKDGGTYILAANTPFGQCVHFLYDSWGHSEPGGMMWSGCYPKETNYEKSIVN</sequence>
<dbReference type="InterPro" id="IPR048068">
    <property type="entry name" value="LarA-like"/>
</dbReference>
<dbReference type="GO" id="GO:0050043">
    <property type="term" value="F:lactate racemase activity"/>
    <property type="evidence" value="ECO:0007669"/>
    <property type="project" value="InterPro"/>
</dbReference>
<evidence type="ECO:0000313" key="2">
    <source>
        <dbReference type="EMBL" id="NBH62652.1"/>
    </source>
</evidence>
<dbReference type="Gene3D" id="3.40.50.11440">
    <property type="match status" value="1"/>
</dbReference>
<feature type="domain" description="LarA-like N-terminal" evidence="1">
    <location>
        <begin position="11"/>
        <end position="205"/>
    </location>
</feature>